<evidence type="ECO:0000313" key="2">
    <source>
        <dbReference type="EMBL" id="MDQ0483048.1"/>
    </source>
</evidence>
<feature type="region of interest" description="Disordered" evidence="1">
    <location>
        <begin position="1"/>
        <end position="39"/>
    </location>
</feature>
<gene>
    <name evidence="2" type="ORF">QO000_002020</name>
</gene>
<dbReference type="EMBL" id="JAUSWM010000003">
    <property type="protein sequence ID" value="MDQ0483048.1"/>
    <property type="molecule type" value="Genomic_DNA"/>
</dbReference>
<name>A0ABU0K122_9BACL</name>
<sequence length="39" mass="4429">MKTRNGYDPKTGAQGEKEGENALLMNKKRGPQNERPKKK</sequence>
<reference evidence="2" key="1">
    <citation type="submission" date="2023-07" db="EMBL/GenBank/DDBJ databases">
        <title>Genomic Encyclopedia of Type Strains, Phase IV (KMG-IV): sequencing the most valuable type-strain genomes for metagenomic binning, comparative biology and taxonomic classification.</title>
        <authorList>
            <person name="Goeker M."/>
        </authorList>
    </citation>
    <scope>NUCLEOTIDE SEQUENCE [LARGE SCALE GENOMIC DNA]</scope>
    <source>
        <strain evidence="2">JSM 076093</strain>
    </source>
</reference>
<keyword evidence="3" id="KW-1185">Reference proteome</keyword>
<evidence type="ECO:0000313" key="3">
    <source>
        <dbReference type="Proteomes" id="UP001226720"/>
    </source>
</evidence>
<proteinExistence type="predicted"/>
<dbReference type="Proteomes" id="UP001226720">
    <property type="component" value="Unassembled WGS sequence"/>
</dbReference>
<organism evidence="2 3">
    <name type="scientific">Guptibacillus hwajinpoensis</name>
    <dbReference type="NCBI Taxonomy" id="208199"/>
    <lineage>
        <taxon>Bacteria</taxon>
        <taxon>Bacillati</taxon>
        <taxon>Bacillota</taxon>
        <taxon>Bacilli</taxon>
        <taxon>Bacillales</taxon>
        <taxon>Guptibacillaceae</taxon>
        <taxon>Guptibacillus</taxon>
    </lineage>
</organism>
<accession>A0ABU0K122</accession>
<evidence type="ECO:0000256" key="1">
    <source>
        <dbReference type="SAM" id="MobiDB-lite"/>
    </source>
</evidence>
<protein>
    <submittedName>
        <fullName evidence="2">Uncharacterized protein</fullName>
    </submittedName>
</protein>
<comment type="caution">
    <text evidence="2">The sequence shown here is derived from an EMBL/GenBank/DDBJ whole genome shotgun (WGS) entry which is preliminary data.</text>
</comment>